<dbReference type="AlphaFoldDB" id="A0A8J3D146"/>
<dbReference type="Proteomes" id="UP000598271">
    <property type="component" value="Unassembled WGS sequence"/>
</dbReference>
<keyword evidence="3" id="KW-1185">Reference proteome</keyword>
<proteinExistence type="predicted"/>
<protein>
    <submittedName>
        <fullName evidence="2">Uncharacterized protein</fullName>
    </submittedName>
</protein>
<feature type="region of interest" description="Disordered" evidence="1">
    <location>
        <begin position="1"/>
        <end position="59"/>
    </location>
</feature>
<organism evidence="2 3">
    <name type="scientific">Persicitalea jodogahamensis</name>
    <dbReference type="NCBI Taxonomy" id="402147"/>
    <lineage>
        <taxon>Bacteria</taxon>
        <taxon>Pseudomonadati</taxon>
        <taxon>Bacteroidota</taxon>
        <taxon>Cytophagia</taxon>
        <taxon>Cytophagales</taxon>
        <taxon>Spirosomataceae</taxon>
        <taxon>Persicitalea</taxon>
    </lineage>
</organism>
<evidence type="ECO:0000313" key="3">
    <source>
        <dbReference type="Proteomes" id="UP000598271"/>
    </source>
</evidence>
<evidence type="ECO:0000256" key="1">
    <source>
        <dbReference type="SAM" id="MobiDB-lite"/>
    </source>
</evidence>
<gene>
    <name evidence="2" type="ORF">GCM10007390_14340</name>
</gene>
<comment type="caution">
    <text evidence="2">The sequence shown here is derived from an EMBL/GenBank/DDBJ whole genome shotgun (WGS) entry which is preliminary data.</text>
</comment>
<feature type="compositionally biased region" description="Basic and acidic residues" evidence="1">
    <location>
        <begin position="1"/>
        <end position="22"/>
    </location>
</feature>
<evidence type="ECO:0000313" key="2">
    <source>
        <dbReference type="EMBL" id="GHB61588.1"/>
    </source>
</evidence>
<reference evidence="2 3" key="1">
    <citation type="journal article" date="2014" name="Int. J. Syst. Evol. Microbiol.">
        <title>Complete genome sequence of Corynebacterium casei LMG S-19264T (=DSM 44701T), isolated from a smear-ripened cheese.</title>
        <authorList>
            <consortium name="US DOE Joint Genome Institute (JGI-PGF)"/>
            <person name="Walter F."/>
            <person name="Albersmeier A."/>
            <person name="Kalinowski J."/>
            <person name="Ruckert C."/>
        </authorList>
    </citation>
    <scope>NUCLEOTIDE SEQUENCE [LARGE SCALE GENOMIC DNA]</scope>
    <source>
        <strain evidence="2 3">KCTC 12866</strain>
    </source>
</reference>
<dbReference type="EMBL" id="BMXF01000001">
    <property type="protein sequence ID" value="GHB61588.1"/>
    <property type="molecule type" value="Genomic_DNA"/>
</dbReference>
<name>A0A8J3D146_9BACT</name>
<accession>A0A8J3D146</accession>
<sequence>MKVKDQGKNQQKKPELPRRQQGEEEVPSLAAIDEQHGQTQKNEPTQGVEEKCRSTEKRHKAKVGVIGDSTFENRQLLLLCRRISGLRYLKTYFFLKNPITFE</sequence>